<feature type="domain" description="Plastocyanin-like" evidence="8">
    <location>
        <begin position="49"/>
        <end position="148"/>
    </location>
</feature>
<reference evidence="9 10" key="1">
    <citation type="submission" date="2016-07" db="EMBL/GenBank/DDBJ databases">
        <title>Pervasive Adenine N6-methylation of Active Genes in Fungi.</title>
        <authorList>
            <consortium name="DOE Joint Genome Institute"/>
            <person name="Mondo S.J."/>
            <person name="Dannebaum R.O."/>
            <person name="Kuo R.C."/>
            <person name="Labutti K."/>
            <person name="Haridas S."/>
            <person name="Kuo A."/>
            <person name="Salamov A."/>
            <person name="Ahrendt S.R."/>
            <person name="Lipzen A."/>
            <person name="Sullivan W."/>
            <person name="Andreopoulos W.B."/>
            <person name="Clum A."/>
            <person name="Lindquist E."/>
            <person name="Daum C."/>
            <person name="Ramamoorthy G.K."/>
            <person name="Gryganskyi A."/>
            <person name="Culley D."/>
            <person name="Magnuson J.K."/>
            <person name="James T.Y."/>
            <person name="O'Malley M.A."/>
            <person name="Stajich J.E."/>
            <person name="Spatafora J.W."/>
            <person name="Visel A."/>
            <person name="Grigoriev I.V."/>
        </authorList>
    </citation>
    <scope>NUCLEOTIDE SEQUENCE [LARGE SCALE GENOMIC DNA]</scope>
    <source>
        <strain evidence="9 10">NRRL 1336</strain>
    </source>
</reference>
<dbReference type="GO" id="GO:0005507">
    <property type="term" value="F:copper ion binding"/>
    <property type="evidence" value="ECO:0007669"/>
    <property type="project" value="InterPro"/>
</dbReference>
<evidence type="ECO:0000313" key="10">
    <source>
        <dbReference type="Proteomes" id="UP000193560"/>
    </source>
</evidence>
<gene>
    <name evidence="9" type="ORF">BCR42DRAFT_477807</name>
</gene>
<feature type="domain" description="Plastocyanin-like" evidence="7">
    <location>
        <begin position="446"/>
        <end position="576"/>
    </location>
</feature>
<dbReference type="InterPro" id="IPR001117">
    <property type="entry name" value="Cu-oxidase_2nd"/>
</dbReference>
<evidence type="ECO:0000259" key="6">
    <source>
        <dbReference type="Pfam" id="PF00394"/>
    </source>
</evidence>
<accession>A0A1X2IN33</accession>
<dbReference type="Pfam" id="PF07731">
    <property type="entry name" value="Cu-oxidase_2"/>
    <property type="match status" value="1"/>
</dbReference>
<keyword evidence="10" id="KW-1185">Reference proteome</keyword>
<keyword evidence="5" id="KW-0732">Signal</keyword>
<evidence type="ECO:0000256" key="4">
    <source>
        <dbReference type="ARBA" id="ARBA00023008"/>
    </source>
</evidence>
<proteinExistence type="inferred from homology"/>
<dbReference type="AlphaFoldDB" id="A0A1X2IN33"/>
<dbReference type="GO" id="GO:0016491">
    <property type="term" value="F:oxidoreductase activity"/>
    <property type="evidence" value="ECO:0007669"/>
    <property type="project" value="UniProtKB-KW"/>
</dbReference>
<name>A0A1X2IN33_9FUNG</name>
<dbReference type="CDD" id="cd04206">
    <property type="entry name" value="CuRO_1_LCC_like"/>
    <property type="match status" value="1"/>
</dbReference>
<comment type="caution">
    <text evidence="9">The sequence shown here is derived from an EMBL/GenBank/DDBJ whole genome shotgun (WGS) entry which is preliminary data.</text>
</comment>
<evidence type="ECO:0000256" key="5">
    <source>
        <dbReference type="SAM" id="SignalP"/>
    </source>
</evidence>
<dbReference type="OrthoDB" id="2121828at2759"/>
<organism evidence="9 10">
    <name type="scientific">Absidia repens</name>
    <dbReference type="NCBI Taxonomy" id="90262"/>
    <lineage>
        <taxon>Eukaryota</taxon>
        <taxon>Fungi</taxon>
        <taxon>Fungi incertae sedis</taxon>
        <taxon>Mucoromycota</taxon>
        <taxon>Mucoromycotina</taxon>
        <taxon>Mucoromycetes</taxon>
        <taxon>Mucorales</taxon>
        <taxon>Cunninghamellaceae</taxon>
        <taxon>Absidia</taxon>
    </lineage>
</organism>
<evidence type="ECO:0000256" key="3">
    <source>
        <dbReference type="ARBA" id="ARBA00023002"/>
    </source>
</evidence>
<dbReference type="InterPro" id="IPR011706">
    <property type="entry name" value="Cu-oxidase_C"/>
</dbReference>
<keyword evidence="3" id="KW-0560">Oxidoreductase</keyword>
<dbReference type="InterPro" id="IPR011707">
    <property type="entry name" value="Cu-oxidase-like_N"/>
</dbReference>
<dbReference type="PANTHER" id="PTHR11709">
    <property type="entry name" value="MULTI-COPPER OXIDASE"/>
    <property type="match status" value="1"/>
</dbReference>
<dbReference type="STRING" id="90262.A0A1X2IN33"/>
<evidence type="ECO:0000256" key="2">
    <source>
        <dbReference type="ARBA" id="ARBA00022723"/>
    </source>
</evidence>
<keyword evidence="4" id="KW-0186">Copper</keyword>
<protein>
    <submittedName>
        <fullName evidence="9">Multicopper oxidase-domain-containing protein</fullName>
    </submittedName>
</protein>
<dbReference type="PANTHER" id="PTHR11709:SF394">
    <property type="entry name" value="FI03373P-RELATED"/>
    <property type="match status" value="1"/>
</dbReference>
<dbReference type="Pfam" id="PF00394">
    <property type="entry name" value="Cu-oxidase"/>
    <property type="match status" value="1"/>
</dbReference>
<evidence type="ECO:0000259" key="7">
    <source>
        <dbReference type="Pfam" id="PF07731"/>
    </source>
</evidence>
<sequence length="588" mass="66666">MIYIQISLLLLLLISSILSPSFFTVVTAELRKFDLHISQSQLDPDCFGTSYPALLVNGQFPGPTLRAVRGDEVEVRVTNDADVPTSIHFHGIRQYGTVESDGVPDVTQNAINPGSTFIHRFQLIGQAGTYFYHAHVGVQDDTVQGAFISDGYTPEKNTGHLREHIYQDGPHGYDDEFILHLTEWWHQAYSEREDLYLGGGFTHDPSSDSLLFNGRTLHNASEPGQQHCEGHTVFDVLPDRTYRMRVIGGNTFRTFGLAIKGHNMTIIEVDGELVHPYTTDHLEVTPGQRFSVLLHTKPFDPRFLNGGNMFAIATAYRYRSRGSGYTENGYGFLRYVDTSQMLNKRDSLPSPLSGIQSTFPRIPNPITRDWIWQQLRPIQSIAGKNLDQPPDRTLKMRTWSVKLPDKSTRYLVNGKLSPMITNMFDLSLATSSSELDDQEDPMLDQFTLSKMESTDGYEPEIGTYPIRLNETVDIVLQNVKSGRNCLLHPWHTHGHSHYVLASGDGEYVHERDQSIRNFPHPIYKDVSAVYASEIDPQTKGCGWTKIRIHADNPGVWAVHCHITAHMLQGKMFLLEEASEWIDKFRRYK</sequence>
<comment type="similarity">
    <text evidence="1">Belongs to the multicopper oxidase family.</text>
</comment>
<feature type="signal peptide" evidence="5">
    <location>
        <begin position="1"/>
        <end position="28"/>
    </location>
</feature>
<feature type="chain" id="PRO_5010862676" evidence="5">
    <location>
        <begin position="29"/>
        <end position="588"/>
    </location>
</feature>
<dbReference type="InterPro" id="IPR045087">
    <property type="entry name" value="Cu-oxidase_fam"/>
</dbReference>
<feature type="domain" description="Plastocyanin-like" evidence="6">
    <location>
        <begin position="176"/>
        <end position="335"/>
    </location>
</feature>
<dbReference type="CDD" id="cd04205">
    <property type="entry name" value="CuRO_2_LCC_like"/>
    <property type="match status" value="1"/>
</dbReference>
<dbReference type="EMBL" id="MCGE01000008">
    <property type="protein sequence ID" value="ORZ18674.1"/>
    <property type="molecule type" value="Genomic_DNA"/>
</dbReference>
<dbReference type="InterPro" id="IPR008972">
    <property type="entry name" value="Cupredoxin"/>
</dbReference>
<keyword evidence="2" id="KW-0479">Metal-binding</keyword>
<evidence type="ECO:0000313" key="9">
    <source>
        <dbReference type="EMBL" id="ORZ18674.1"/>
    </source>
</evidence>
<evidence type="ECO:0000259" key="8">
    <source>
        <dbReference type="Pfam" id="PF07732"/>
    </source>
</evidence>
<dbReference type="Pfam" id="PF07732">
    <property type="entry name" value="Cu-oxidase_3"/>
    <property type="match status" value="1"/>
</dbReference>
<dbReference type="Gene3D" id="2.60.40.420">
    <property type="entry name" value="Cupredoxins - blue copper proteins"/>
    <property type="match status" value="3"/>
</dbReference>
<evidence type="ECO:0000256" key="1">
    <source>
        <dbReference type="ARBA" id="ARBA00010609"/>
    </source>
</evidence>
<dbReference type="SUPFAM" id="SSF49503">
    <property type="entry name" value="Cupredoxins"/>
    <property type="match status" value="3"/>
</dbReference>
<dbReference type="Proteomes" id="UP000193560">
    <property type="component" value="Unassembled WGS sequence"/>
</dbReference>